<comment type="caution">
    <text evidence="1">The sequence shown here is derived from an EMBL/GenBank/DDBJ whole genome shotgun (WGS) entry which is preliminary data.</text>
</comment>
<name>A0A395VA39_9FIRM</name>
<gene>
    <name evidence="1" type="ORF">DWX93_02155</name>
</gene>
<reference evidence="1 2" key="1">
    <citation type="submission" date="2018-08" db="EMBL/GenBank/DDBJ databases">
        <title>A genome reference for cultivated species of the human gut microbiota.</title>
        <authorList>
            <person name="Zou Y."/>
            <person name="Xue W."/>
            <person name="Luo G."/>
        </authorList>
    </citation>
    <scope>NUCLEOTIDE SEQUENCE [LARGE SCALE GENOMIC DNA]</scope>
    <source>
        <strain evidence="1 2">AF22-12AC</strain>
    </source>
</reference>
<dbReference type="SUPFAM" id="SSF48208">
    <property type="entry name" value="Six-hairpin glycosidases"/>
    <property type="match status" value="1"/>
</dbReference>
<accession>A0A395VA39</accession>
<evidence type="ECO:0008006" key="3">
    <source>
        <dbReference type="Google" id="ProtNLM"/>
    </source>
</evidence>
<dbReference type="RefSeq" id="WP_118096484.1">
    <property type="nucleotide sequence ID" value="NZ_QRVL01000001.1"/>
</dbReference>
<evidence type="ECO:0000313" key="1">
    <source>
        <dbReference type="EMBL" id="RGS42160.1"/>
    </source>
</evidence>
<protein>
    <recommendedName>
        <fullName evidence="3">Cellobiose phosphorylase</fullName>
    </recommendedName>
</protein>
<evidence type="ECO:0000313" key="2">
    <source>
        <dbReference type="Proteomes" id="UP000266172"/>
    </source>
</evidence>
<proteinExistence type="predicted"/>
<dbReference type="GO" id="GO:0005975">
    <property type="term" value="P:carbohydrate metabolic process"/>
    <property type="evidence" value="ECO:0007669"/>
    <property type="project" value="InterPro"/>
</dbReference>
<organism evidence="1 2">
    <name type="scientific">Roseburia hominis</name>
    <dbReference type="NCBI Taxonomy" id="301301"/>
    <lineage>
        <taxon>Bacteria</taxon>
        <taxon>Bacillati</taxon>
        <taxon>Bacillota</taxon>
        <taxon>Clostridia</taxon>
        <taxon>Lachnospirales</taxon>
        <taxon>Lachnospiraceae</taxon>
        <taxon>Roseburia</taxon>
    </lineage>
</organism>
<dbReference type="AlphaFoldDB" id="A0A395VA39"/>
<sequence>MTGKNETFVMDDYGKKSTFASFLPGIAGIRGIPIWCYYVNRGQCVVSFGVDNKDHAIMEFYPAHQAYQNVKTTGFRTFLKKNGTVFEPFSDENITHRMQIHMNGLAIEEQNRSSGMDTKVVYYTLPGENVGALVRVVSVTNQSGEPIELELLDGMPAVIPYGVSMDSMKNMGQTAKAWMQVEDLSEGLPYYRVRASMDDTAAVRRIDGGNFSACCEADGRRLQPIVDPSLIFSYDLSLKRPVGFEERPLKELLLEEQMTQNLLPCSFYGITRTLAPGGSVTLYELIGQVENKQLLKEYFAEKKDAAYFEAKKREADELAEALTDGIRTRTASAAFDAYCRYTYMDNVLRGGYPMQLGNNKIFYVYSRKHGDLERDYNYFSMLPEFYSQGNGNFRDVNQNRRCDTFFAPFVGRKNIQEFYSLIQLDGYNPLGVEKLTYRLSKERAKKLLADVKEEQRRALLDFVTKPFTPGALCRKFGEVFGDTWDETLFIRVIDFAEEMVNGSFGEGYWSDHWTYNLDLILDYLSVFPEQEKEMLYEEVYTTFLSRINVNRRFRRYVETENGLRQYRALNEASRRADLGEKLVRIEYGSGDVLTMTLMEKLILLSAVKFATLDAYGMGIEMEGGKPGWYDALNGMPGLFGSSMAETYELARMLSYTIDALKQYPGEVALIEELGCFLDELNLITRLEHDNIMRDEELLSFWNRINDAKEIYRDKTYQGVSGKKMVYHTEQLAAILEGFLEIVTCGIKKARRISGEICPTYFTYEVPEYEKLKDGGIRPLKFVPQNMPYFLEGPVRYLKLPVEQGEKRALYEAVKESDLYDGELSMYKVNASLADSSFELGRARAFTPGWLENESIWLHMEYKYLLELLRSGLYEEFFADFKKAAIPFQNPETYGRSIYENSSFIASSRNPNPSCRGRGFVARLSGSTIEFISMWKEMMFGAHPFRTEQEELVFSLAPAIPAYLIPEDGRLSAAFMSRTTVCYEFGGHRDYVPGTYRICHMVFFYENGSQATVEGKKVSGKLAEDIRAGRVRKMEVSVD</sequence>
<dbReference type="EMBL" id="QRVL01000001">
    <property type="protein sequence ID" value="RGS42160.1"/>
    <property type="molecule type" value="Genomic_DNA"/>
</dbReference>
<dbReference type="Proteomes" id="UP000266172">
    <property type="component" value="Unassembled WGS sequence"/>
</dbReference>
<dbReference type="InterPro" id="IPR008928">
    <property type="entry name" value="6-hairpin_glycosidase_sf"/>
</dbReference>